<dbReference type="Pfam" id="PF17680">
    <property type="entry name" value="FlgO"/>
    <property type="match status" value="1"/>
</dbReference>
<dbReference type="InterPro" id="IPR041215">
    <property type="entry name" value="FlgO_dom"/>
</dbReference>
<feature type="domain" description="FlgO" evidence="1">
    <location>
        <begin position="41"/>
        <end position="168"/>
    </location>
</feature>
<reference evidence="2" key="1">
    <citation type="submission" date="2018-06" db="EMBL/GenBank/DDBJ databases">
        <authorList>
            <person name="Zhirakovskaya E."/>
        </authorList>
    </citation>
    <scope>NUCLEOTIDE SEQUENCE</scope>
</reference>
<sequence length="181" mass="19779">MGRLKLLIAVISIGVTLSACVSSVRAAPRPGGADTFGTRFMAYTLRTQLRQPDIFDSPIVVTTFADLNNLNQSSVFGRVIAEQLLDELHRAGFTVSEIRKGRDIFMKEALGEMILSRNARNVLSKSSARAVIAGTYVVTTKSVIINARLLDINSPLILSSSSYSLKMTEELKKLLTGEEPF</sequence>
<protein>
    <recommendedName>
        <fullName evidence="1">FlgO domain-containing protein</fullName>
    </recommendedName>
</protein>
<organism evidence="2">
    <name type="scientific">hydrothermal vent metagenome</name>
    <dbReference type="NCBI Taxonomy" id="652676"/>
    <lineage>
        <taxon>unclassified sequences</taxon>
        <taxon>metagenomes</taxon>
        <taxon>ecological metagenomes</taxon>
    </lineage>
</organism>
<accession>A0A3B1CRU8</accession>
<dbReference type="EMBL" id="UOGE01000068">
    <property type="protein sequence ID" value="VAX21735.1"/>
    <property type="molecule type" value="Genomic_DNA"/>
</dbReference>
<evidence type="ECO:0000313" key="2">
    <source>
        <dbReference type="EMBL" id="VAX21735.1"/>
    </source>
</evidence>
<evidence type="ECO:0000259" key="1">
    <source>
        <dbReference type="Pfam" id="PF17680"/>
    </source>
</evidence>
<proteinExistence type="predicted"/>
<dbReference type="PROSITE" id="PS51257">
    <property type="entry name" value="PROKAR_LIPOPROTEIN"/>
    <property type="match status" value="1"/>
</dbReference>
<gene>
    <name evidence="2" type="ORF">MNBD_NITROSPINAE02-816</name>
</gene>
<dbReference type="AlphaFoldDB" id="A0A3B1CRU8"/>
<name>A0A3B1CRU8_9ZZZZ</name>